<gene>
    <name evidence="1" type="primary">spoIID</name>
    <name evidence="1" type="ORF">ACI1P1_20640</name>
</gene>
<organism evidence="1 2">
    <name type="scientific">Paenibacillus mesotrionivorans</name>
    <dbReference type="NCBI Taxonomy" id="3160968"/>
    <lineage>
        <taxon>Bacteria</taxon>
        <taxon>Bacillati</taxon>
        <taxon>Bacillota</taxon>
        <taxon>Bacilli</taxon>
        <taxon>Bacillales</taxon>
        <taxon>Paenibacillaceae</taxon>
        <taxon>Paenibacillus</taxon>
    </lineage>
</organism>
<evidence type="ECO:0000313" key="1">
    <source>
        <dbReference type="EMBL" id="MFM9330703.1"/>
    </source>
</evidence>
<dbReference type="Proteomes" id="UP001631969">
    <property type="component" value="Unassembled WGS sequence"/>
</dbReference>
<comment type="caution">
    <text evidence="1">The sequence shown here is derived from an EMBL/GenBank/DDBJ whole genome shotgun (WGS) entry which is preliminary data.</text>
</comment>
<dbReference type="EMBL" id="JBJURJ010000014">
    <property type="protein sequence ID" value="MFM9330703.1"/>
    <property type="molecule type" value="Genomic_DNA"/>
</dbReference>
<proteinExistence type="predicted"/>
<name>A0ACC7P0Z1_9BACL</name>
<evidence type="ECO:0000313" key="2">
    <source>
        <dbReference type="Proteomes" id="UP001631969"/>
    </source>
</evidence>
<keyword evidence="2" id="KW-1185">Reference proteome</keyword>
<sequence length="349" mass="37959">MNLTNHIKRHVPLWMAASLAGAFLLTLTIHALVPDSPKSQTAPPENGQPAAAVLANTQSIEASLPLVPVYLSREKRIDKVPIEAYVRGVIAAEMPVDFELEALKAQALAARTYIVRRLQDNDTSQVPLQGAVVTDTVAHQAYLTQEQLNGKWSGSAATTNWEKLNRAVLETEGRIILYDGKPINAVFFSTSNGYTENSEDYWGDKVPYLRSVPSPWDAKLSPRFKETVSVTYKDFLKKLGLSGTVTASAGVTGSKVISTTEGHRIGKISIGGKSFTGREVREKLGLNSSQFEWKLSGGEVKITTYGYGHGVGMSQWGANGMAKEGKSAEEIIRYYYKGVSISSAGYPKS</sequence>
<accession>A0ACC7P0Z1</accession>
<protein>
    <submittedName>
        <fullName evidence="1">Stage II sporulation protein D</fullName>
    </submittedName>
</protein>
<reference evidence="1" key="1">
    <citation type="submission" date="2024-12" db="EMBL/GenBank/DDBJ databases">
        <authorList>
            <person name="Wu N."/>
        </authorList>
    </citation>
    <scope>NUCLEOTIDE SEQUENCE</scope>
    <source>
        <strain evidence="1">P15</strain>
    </source>
</reference>